<evidence type="ECO:0000313" key="2">
    <source>
        <dbReference type="Proteomes" id="UP000295621"/>
    </source>
</evidence>
<dbReference type="Proteomes" id="UP000295621">
    <property type="component" value="Unassembled WGS sequence"/>
</dbReference>
<dbReference type="GO" id="GO:0016740">
    <property type="term" value="F:transferase activity"/>
    <property type="evidence" value="ECO:0007669"/>
    <property type="project" value="UniProtKB-KW"/>
</dbReference>
<dbReference type="AlphaFoldDB" id="A0A4R4RBH6"/>
<name>A0A4R4RBH6_9ACTN</name>
<dbReference type="EMBL" id="SMKL01000096">
    <property type="protein sequence ID" value="TDC46531.1"/>
    <property type="molecule type" value="Genomic_DNA"/>
</dbReference>
<sequence length="164" mass="18925">MGAFIKKLELPAEFVPPRTLMHNGVTAHAITRDDVADDVRGINDSLALIRETRGGKWPTEPVTEEEIIVDEYWHECEFRDRKSFSYILTSADLGYIGCAYLYPLGVRRPLTPELAQHDVDASWWVTPDAYDRGYYRTVYQGLRRWATIDFPFSAPHFSNMRIPD</sequence>
<keyword evidence="1" id="KW-0808">Transferase</keyword>
<organism evidence="1 2">
    <name type="scientific">Jiangella ureilytica</name>
    <dbReference type="NCBI Taxonomy" id="2530374"/>
    <lineage>
        <taxon>Bacteria</taxon>
        <taxon>Bacillati</taxon>
        <taxon>Actinomycetota</taxon>
        <taxon>Actinomycetes</taxon>
        <taxon>Jiangellales</taxon>
        <taxon>Jiangellaceae</taxon>
        <taxon>Jiangella</taxon>
    </lineage>
</organism>
<dbReference type="OrthoDB" id="3774915at2"/>
<gene>
    <name evidence="1" type="ORF">E1212_26750</name>
</gene>
<evidence type="ECO:0000313" key="1">
    <source>
        <dbReference type="EMBL" id="TDC46531.1"/>
    </source>
</evidence>
<proteinExistence type="predicted"/>
<reference evidence="1 2" key="1">
    <citation type="submission" date="2019-02" db="EMBL/GenBank/DDBJ databases">
        <title>Draft genome sequences of novel Actinobacteria.</title>
        <authorList>
            <person name="Sahin N."/>
            <person name="Ay H."/>
            <person name="Saygin H."/>
        </authorList>
    </citation>
    <scope>NUCLEOTIDE SEQUENCE [LARGE SCALE GENOMIC DNA]</scope>
    <source>
        <strain evidence="1 2">KC603</strain>
    </source>
</reference>
<protein>
    <submittedName>
        <fullName evidence="1">GNAT family N-acetyltransferase</fullName>
    </submittedName>
</protein>
<accession>A0A4R4RBH6</accession>
<keyword evidence="2" id="KW-1185">Reference proteome</keyword>
<comment type="caution">
    <text evidence="1">The sequence shown here is derived from an EMBL/GenBank/DDBJ whole genome shotgun (WGS) entry which is preliminary data.</text>
</comment>